<name>A0ABX5A9C5_RATRA</name>
<dbReference type="InterPro" id="IPR008278">
    <property type="entry name" value="4-PPantetheinyl_Trfase_dom"/>
</dbReference>
<dbReference type="PANTHER" id="PTHR38096:SF1">
    <property type="entry name" value="ENTEROBACTIN SYNTHASE COMPONENT D"/>
    <property type="match status" value="1"/>
</dbReference>
<dbReference type="PANTHER" id="PTHR38096">
    <property type="entry name" value="ENTEROBACTIN SYNTHASE COMPONENT D"/>
    <property type="match status" value="1"/>
</dbReference>
<keyword evidence="5" id="KW-1185">Reference proteome</keyword>
<dbReference type="EMBL" id="PSVT01000032">
    <property type="protein sequence ID" value="PPH74816.1"/>
    <property type="molecule type" value="Genomic_DNA"/>
</dbReference>
<dbReference type="Pfam" id="PF17837">
    <property type="entry name" value="4PPT_N"/>
    <property type="match status" value="1"/>
</dbReference>
<sequence>MIGPGLLRGLLPPGAVGFDSRGDTSPARGVRADEAGLVGSSVASSASRMQSIDARDCAREALLRLGLPPVGIPRRPDGAPEWPPGIVGALTHTAGYRGAVLGRSADFAGLGVDAEPLERLPSGLVRTFAGEAERARLIALRGHAAPHALELALFTAKEAAFKAWCPASGRWIGMLGVELFLDIDTFFVQPERGHCVRGRWAVRDGYVLAVAWLTMRCPILSGPPRNW</sequence>
<dbReference type="PRINTS" id="PR01399">
    <property type="entry name" value="ENTSNTHTASED"/>
</dbReference>
<dbReference type="Pfam" id="PF01648">
    <property type="entry name" value="ACPS"/>
    <property type="match status" value="1"/>
</dbReference>
<dbReference type="GO" id="GO:0016740">
    <property type="term" value="F:transferase activity"/>
    <property type="evidence" value="ECO:0007669"/>
    <property type="project" value="UniProtKB-KW"/>
</dbReference>
<evidence type="ECO:0000259" key="2">
    <source>
        <dbReference type="Pfam" id="PF01648"/>
    </source>
</evidence>
<dbReference type="InterPro" id="IPR041354">
    <property type="entry name" value="4PPT_N"/>
</dbReference>
<reference evidence="4 5" key="1">
    <citation type="submission" date="2018-02" db="EMBL/GenBank/DDBJ databases">
        <title>Bacteriophage NCPPB3778 and a type I-E CRISPR drive the evolution of the US Biological Select Agent, Rathayibacter toxicus.</title>
        <authorList>
            <person name="Davis E.W.II."/>
            <person name="Tabima J.F."/>
            <person name="Weisberg A.J."/>
            <person name="Lopes L.D."/>
            <person name="Wiseman M.S."/>
            <person name="Wiseman M.S."/>
            <person name="Pupko T."/>
            <person name="Belcher M.S."/>
            <person name="Sechler A.J."/>
            <person name="Tancos M.A."/>
            <person name="Schroeder B.K."/>
            <person name="Murray T.D."/>
            <person name="Luster D.G."/>
            <person name="Schneider W.L."/>
            <person name="Rogers E."/>
            <person name="Andreote F.D."/>
            <person name="Grunwald N.J."/>
            <person name="Putnam M.L."/>
            <person name="Chang J.H."/>
        </authorList>
    </citation>
    <scope>NUCLEOTIDE SEQUENCE [LARGE SCALE GENOMIC DNA]</scope>
    <source>
        <strain evidence="4 5">AY1D6</strain>
    </source>
</reference>
<dbReference type="SUPFAM" id="SSF56214">
    <property type="entry name" value="4'-phosphopantetheinyl transferase"/>
    <property type="match status" value="1"/>
</dbReference>
<keyword evidence="1 4" id="KW-0808">Transferase</keyword>
<gene>
    <name evidence="4" type="ORF">C5C40_12615</name>
</gene>
<dbReference type="InterPro" id="IPR003542">
    <property type="entry name" value="Enbac_synth_compD-like"/>
</dbReference>
<feature type="domain" description="4'-phosphopantetheinyl transferase N-terminal" evidence="3">
    <location>
        <begin position="46"/>
        <end position="101"/>
    </location>
</feature>
<dbReference type="Proteomes" id="UP000239698">
    <property type="component" value="Unassembled WGS sequence"/>
</dbReference>
<dbReference type="InterPro" id="IPR037143">
    <property type="entry name" value="4-PPantetheinyl_Trfase_dom_sf"/>
</dbReference>
<comment type="caution">
    <text evidence="4">The sequence shown here is derived from an EMBL/GenBank/DDBJ whole genome shotgun (WGS) entry which is preliminary data.</text>
</comment>
<evidence type="ECO:0000313" key="5">
    <source>
        <dbReference type="Proteomes" id="UP000239698"/>
    </source>
</evidence>
<evidence type="ECO:0000256" key="1">
    <source>
        <dbReference type="ARBA" id="ARBA00022679"/>
    </source>
</evidence>
<organism evidence="4 5">
    <name type="scientific">Rathayibacter rathayi</name>
    <name type="common">Corynebacterium rathayi</name>
    <dbReference type="NCBI Taxonomy" id="33887"/>
    <lineage>
        <taxon>Bacteria</taxon>
        <taxon>Bacillati</taxon>
        <taxon>Actinomycetota</taxon>
        <taxon>Actinomycetes</taxon>
        <taxon>Micrococcales</taxon>
        <taxon>Microbacteriaceae</taxon>
        <taxon>Rathayibacter</taxon>
    </lineage>
</organism>
<feature type="domain" description="4'-phosphopantetheinyl transferase" evidence="2">
    <location>
        <begin position="109"/>
        <end position="184"/>
    </location>
</feature>
<evidence type="ECO:0000259" key="3">
    <source>
        <dbReference type="Pfam" id="PF17837"/>
    </source>
</evidence>
<proteinExistence type="predicted"/>
<evidence type="ECO:0000313" key="4">
    <source>
        <dbReference type="EMBL" id="PPH74816.1"/>
    </source>
</evidence>
<protein>
    <submittedName>
        <fullName evidence="4">4'-phosphopantetheinyl transferase</fullName>
    </submittedName>
</protein>
<accession>A0ABX5A9C5</accession>